<sequence>MSTHRVGTALLALVAWVLLGGCATGYPRGSSLSGFGIHRGSAGGFPGLSSSQEALAPFLACTSPAEFIELQHRVDMPRLLEALDDWSAVRLGALGPLRAGAHVLNRKRAAFLVTATREYGAARAELFALFLVHSAFTNDLHEVLLARDKHLEETLGRMGAAREALRQRGLNLYEGGKLQPKDPRVQETAINRVKADVEGAEVLFQ</sequence>
<organism evidence="1 2">
    <name type="scientific">Archangium minus</name>
    <dbReference type="NCBI Taxonomy" id="83450"/>
    <lineage>
        <taxon>Bacteria</taxon>
        <taxon>Pseudomonadati</taxon>
        <taxon>Myxococcota</taxon>
        <taxon>Myxococcia</taxon>
        <taxon>Myxococcales</taxon>
        <taxon>Cystobacterineae</taxon>
        <taxon>Archangiaceae</taxon>
        <taxon>Archangium</taxon>
    </lineage>
</organism>
<dbReference type="EMBL" id="CP043494">
    <property type="protein sequence ID" value="WNG44571.1"/>
    <property type="molecule type" value="Genomic_DNA"/>
</dbReference>
<accession>A0ABY9WU63</accession>
<protein>
    <recommendedName>
        <fullName evidence="3">Lipoprotein</fullName>
    </recommendedName>
</protein>
<keyword evidence="2" id="KW-1185">Reference proteome</keyword>
<reference evidence="1 2" key="1">
    <citation type="submission" date="2019-08" db="EMBL/GenBank/DDBJ databases">
        <title>Archangium and Cystobacter genomes.</title>
        <authorList>
            <person name="Chen I.-C.K."/>
            <person name="Wielgoss S."/>
        </authorList>
    </citation>
    <scope>NUCLEOTIDE SEQUENCE [LARGE SCALE GENOMIC DNA]</scope>
    <source>
        <strain evidence="1 2">Cbm 6</strain>
    </source>
</reference>
<gene>
    <name evidence="1" type="ORF">F0U60_11050</name>
</gene>
<proteinExistence type="predicted"/>
<evidence type="ECO:0008006" key="3">
    <source>
        <dbReference type="Google" id="ProtNLM"/>
    </source>
</evidence>
<evidence type="ECO:0000313" key="2">
    <source>
        <dbReference type="Proteomes" id="UP001611383"/>
    </source>
</evidence>
<evidence type="ECO:0000313" key="1">
    <source>
        <dbReference type="EMBL" id="WNG44571.1"/>
    </source>
</evidence>
<dbReference type="Proteomes" id="UP001611383">
    <property type="component" value="Chromosome"/>
</dbReference>
<dbReference type="PROSITE" id="PS51257">
    <property type="entry name" value="PROKAR_LIPOPROTEIN"/>
    <property type="match status" value="1"/>
</dbReference>
<name>A0ABY9WU63_9BACT</name>
<dbReference type="RefSeq" id="WP_395817668.1">
    <property type="nucleotide sequence ID" value="NZ_CP043494.1"/>
</dbReference>